<evidence type="ECO:0000313" key="1">
    <source>
        <dbReference type="EMBL" id="KAF2448799.1"/>
    </source>
</evidence>
<organism evidence="1 2">
    <name type="scientific">Karstenula rhodostoma CBS 690.94</name>
    <dbReference type="NCBI Taxonomy" id="1392251"/>
    <lineage>
        <taxon>Eukaryota</taxon>
        <taxon>Fungi</taxon>
        <taxon>Dikarya</taxon>
        <taxon>Ascomycota</taxon>
        <taxon>Pezizomycotina</taxon>
        <taxon>Dothideomycetes</taxon>
        <taxon>Pleosporomycetidae</taxon>
        <taxon>Pleosporales</taxon>
        <taxon>Massarineae</taxon>
        <taxon>Didymosphaeriaceae</taxon>
        <taxon>Karstenula</taxon>
    </lineage>
</organism>
<accession>A0A9P4PTS7</accession>
<comment type="caution">
    <text evidence="1">The sequence shown here is derived from an EMBL/GenBank/DDBJ whole genome shotgun (WGS) entry which is preliminary data.</text>
</comment>
<protein>
    <submittedName>
        <fullName evidence="1">Uncharacterized protein</fullName>
    </submittedName>
</protein>
<evidence type="ECO:0000313" key="2">
    <source>
        <dbReference type="Proteomes" id="UP000799764"/>
    </source>
</evidence>
<dbReference type="Proteomes" id="UP000799764">
    <property type="component" value="Unassembled WGS sequence"/>
</dbReference>
<gene>
    <name evidence="1" type="ORF">P171DRAFT_219311</name>
</gene>
<reference evidence="1" key="1">
    <citation type="journal article" date="2020" name="Stud. Mycol.">
        <title>101 Dothideomycetes genomes: a test case for predicting lifestyles and emergence of pathogens.</title>
        <authorList>
            <person name="Haridas S."/>
            <person name="Albert R."/>
            <person name="Binder M."/>
            <person name="Bloem J."/>
            <person name="Labutti K."/>
            <person name="Salamov A."/>
            <person name="Andreopoulos B."/>
            <person name="Baker S."/>
            <person name="Barry K."/>
            <person name="Bills G."/>
            <person name="Bluhm B."/>
            <person name="Cannon C."/>
            <person name="Castanera R."/>
            <person name="Culley D."/>
            <person name="Daum C."/>
            <person name="Ezra D."/>
            <person name="Gonzalez J."/>
            <person name="Henrissat B."/>
            <person name="Kuo A."/>
            <person name="Liang C."/>
            <person name="Lipzen A."/>
            <person name="Lutzoni F."/>
            <person name="Magnuson J."/>
            <person name="Mondo S."/>
            <person name="Nolan M."/>
            <person name="Ohm R."/>
            <person name="Pangilinan J."/>
            <person name="Park H.-J."/>
            <person name="Ramirez L."/>
            <person name="Alfaro M."/>
            <person name="Sun H."/>
            <person name="Tritt A."/>
            <person name="Yoshinaga Y."/>
            <person name="Zwiers L.-H."/>
            <person name="Turgeon B."/>
            <person name="Goodwin S."/>
            <person name="Spatafora J."/>
            <person name="Crous P."/>
            <person name="Grigoriev I."/>
        </authorList>
    </citation>
    <scope>NUCLEOTIDE SEQUENCE</scope>
    <source>
        <strain evidence="1">CBS 690.94</strain>
    </source>
</reference>
<keyword evidence="2" id="KW-1185">Reference proteome</keyword>
<dbReference type="AlphaFoldDB" id="A0A9P4PTS7"/>
<sequence>MELAARKAAADEVRCMSRWPHPCRRWMRFPSRCVFFSIRLGDAARGPLRHCMRLDVATRTISLEHKSTWYPHRSTSSAQELYPACMCLVWVSIHLRRTLPNDRCAVDIANTGIKYR</sequence>
<proteinExistence type="predicted"/>
<dbReference type="EMBL" id="MU001495">
    <property type="protein sequence ID" value="KAF2448799.1"/>
    <property type="molecule type" value="Genomic_DNA"/>
</dbReference>
<name>A0A9P4PTS7_9PLEO</name>